<dbReference type="Pfam" id="PF00353">
    <property type="entry name" value="HemolysinCabind"/>
    <property type="match status" value="2"/>
</dbReference>
<dbReference type="PANTHER" id="PTHR38340">
    <property type="entry name" value="S-LAYER PROTEIN"/>
    <property type="match status" value="1"/>
</dbReference>
<name>A0A2P7RU48_9HYPH</name>
<keyword evidence="7" id="KW-1185">Reference proteome</keyword>
<evidence type="ECO:0000313" key="6">
    <source>
        <dbReference type="EMBL" id="PSJ53734.1"/>
    </source>
</evidence>
<dbReference type="Gene3D" id="2.150.10.10">
    <property type="entry name" value="Serralysin-like metalloprotease, C-terminal"/>
    <property type="match status" value="1"/>
</dbReference>
<dbReference type="RefSeq" id="WP_106774962.1">
    <property type="nucleotide sequence ID" value="NZ_PXYK01000032.1"/>
</dbReference>
<dbReference type="InterPro" id="IPR018511">
    <property type="entry name" value="Hemolysin-typ_Ca-bd_CS"/>
</dbReference>
<dbReference type="OrthoDB" id="8335338at2"/>
<gene>
    <name evidence="6" type="ORF">C7I84_25140</name>
</gene>
<keyword evidence="4" id="KW-0677">Repeat</keyword>
<dbReference type="GO" id="GO:0005615">
    <property type="term" value="C:extracellular space"/>
    <property type="evidence" value="ECO:0007669"/>
    <property type="project" value="InterPro"/>
</dbReference>
<feature type="domain" description="Peptidase M10 serralysin C-terminal" evidence="5">
    <location>
        <begin position="191"/>
        <end position="333"/>
    </location>
</feature>
<dbReference type="PANTHER" id="PTHR38340:SF1">
    <property type="entry name" value="S-LAYER PROTEIN"/>
    <property type="match status" value="1"/>
</dbReference>
<dbReference type="Proteomes" id="UP000241229">
    <property type="component" value="Unassembled WGS sequence"/>
</dbReference>
<evidence type="ECO:0000256" key="4">
    <source>
        <dbReference type="ARBA" id="ARBA00022737"/>
    </source>
</evidence>
<dbReference type="Pfam" id="PF08548">
    <property type="entry name" value="Peptidase_M10_C"/>
    <property type="match status" value="1"/>
</dbReference>
<proteinExistence type="predicted"/>
<sequence>MALIKGTNGGEVIRGTTASDEIYGFGGNDRIYGYEGHDLVSGGAGNDTLYGGSGDDDIYGDSGINTLYGGSGADWFRSSDRSTGLSDDFIADFELGQDRIDLREWGVSDFSQVQALLGNTSDGGSLLNAYYGGVNHVIEIADVTRGEFVSADFVFDGSTRGRDIAGTNSADVLFGGRGHDLIDGNGGSDKLLGGLGDDDIYGESGNDQIWGGVGSDLMSGGSGDDVFRFVSVSEMTSASGRDVIADFQINDGAGYDDLIDLSKLDADLTRAGNQAFDFIGRDSFVANSPGELRYTYNSAGDTVIVGNIDNDTSAEFQIVLIGRHVLDVSDFIV</sequence>
<comment type="subcellular location">
    <subcellularLocation>
        <location evidence="2">Secreted</location>
    </subcellularLocation>
</comment>
<evidence type="ECO:0000256" key="3">
    <source>
        <dbReference type="ARBA" id="ARBA00022525"/>
    </source>
</evidence>
<protein>
    <recommendedName>
        <fullName evidence="5">Peptidase M10 serralysin C-terminal domain-containing protein</fullName>
    </recommendedName>
</protein>
<evidence type="ECO:0000256" key="2">
    <source>
        <dbReference type="ARBA" id="ARBA00004613"/>
    </source>
</evidence>
<reference evidence="6 7" key="1">
    <citation type="submission" date="2018-03" db="EMBL/GenBank/DDBJ databases">
        <title>The draft genome of Mesorhizobium sp. 6GN-30.</title>
        <authorList>
            <person name="Liu L."/>
            <person name="Li L."/>
            <person name="Wang T."/>
            <person name="Zhang X."/>
            <person name="Liang L."/>
        </authorList>
    </citation>
    <scope>NUCLEOTIDE SEQUENCE [LARGE SCALE GENOMIC DNA]</scope>
    <source>
        <strain evidence="6 7">6GN30</strain>
    </source>
</reference>
<comment type="cofactor">
    <cofactor evidence="1">
        <name>Ca(2+)</name>
        <dbReference type="ChEBI" id="CHEBI:29108"/>
    </cofactor>
</comment>
<dbReference type="PROSITE" id="PS00330">
    <property type="entry name" value="HEMOLYSIN_CALCIUM"/>
    <property type="match status" value="1"/>
</dbReference>
<evidence type="ECO:0000313" key="7">
    <source>
        <dbReference type="Proteomes" id="UP000241229"/>
    </source>
</evidence>
<evidence type="ECO:0000256" key="1">
    <source>
        <dbReference type="ARBA" id="ARBA00001913"/>
    </source>
</evidence>
<dbReference type="SUPFAM" id="SSF51120">
    <property type="entry name" value="beta-Roll"/>
    <property type="match status" value="2"/>
</dbReference>
<dbReference type="InterPro" id="IPR013858">
    <property type="entry name" value="Peptidase_M10B_C"/>
</dbReference>
<dbReference type="AlphaFoldDB" id="A0A2P7RU48"/>
<organism evidence="6 7">
    <name type="scientific">Kumtagia ephedrae</name>
    <dbReference type="NCBI Taxonomy" id="2116701"/>
    <lineage>
        <taxon>Bacteria</taxon>
        <taxon>Pseudomonadati</taxon>
        <taxon>Pseudomonadota</taxon>
        <taxon>Alphaproteobacteria</taxon>
        <taxon>Hyphomicrobiales</taxon>
        <taxon>Phyllobacteriaceae</taxon>
        <taxon>Kumtagia</taxon>
    </lineage>
</organism>
<comment type="caution">
    <text evidence="6">The sequence shown here is derived from an EMBL/GenBank/DDBJ whole genome shotgun (WGS) entry which is preliminary data.</text>
</comment>
<accession>A0A2P7RU48</accession>
<dbReference type="InterPro" id="IPR050557">
    <property type="entry name" value="RTX_toxin/Mannuronan_C5-epim"/>
</dbReference>
<keyword evidence="3" id="KW-0964">Secreted</keyword>
<dbReference type="GO" id="GO:0005509">
    <property type="term" value="F:calcium ion binding"/>
    <property type="evidence" value="ECO:0007669"/>
    <property type="project" value="InterPro"/>
</dbReference>
<dbReference type="PRINTS" id="PR00313">
    <property type="entry name" value="CABNDNGRPT"/>
</dbReference>
<dbReference type="EMBL" id="PXYK01000032">
    <property type="protein sequence ID" value="PSJ53734.1"/>
    <property type="molecule type" value="Genomic_DNA"/>
</dbReference>
<dbReference type="InterPro" id="IPR001343">
    <property type="entry name" value="Hemolysn_Ca-bd"/>
</dbReference>
<evidence type="ECO:0000259" key="5">
    <source>
        <dbReference type="Pfam" id="PF08548"/>
    </source>
</evidence>
<dbReference type="InterPro" id="IPR011049">
    <property type="entry name" value="Serralysin-like_metalloprot_C"/>
</dbReference>